<dbReference type="SMART" id="SM00347">
    <property type="entry name" value="HTH_MARR"/>
    <property type="match status" value="1"/>
</dbReference>
<dbReference type="EMBL" id="BOPF01000053">
    <property type="protein sequence ID" value="GIJ51725.1"/>
    <property type="molecule type" value="Genomic_DNA"/>
</dbReference>
<keyword evidence="3" id="KW-1185">Reference proteome</keyword>
<dbReference type="PANTHER" id="PTHR33164">
    <property type="entry name" value="TRANSCRIPTIONAL REGULATOR, MARR FAMILY"/>
    <property type="match status" value="1"/>
</dbReference>
<dbReference type="Pfam" id="PF01047">
    <property type="entry name" value="MarR"/>
    <property type="match status" value="1"/>
</dbReference>
<dbReference type="AlphaFoldDB" id="A0A8J3YXV9"/>
<dbReference type="InterPro" id="IPR036390">
    <property type="entry name" value="WH_DNA-bd_sf"/>
</dbReference>
<dbReference type="PRINTS" id="PR00598">
    <property type="entry name" value="HTHMARR"/>
</dbReference>
<dbReference type="PROSITE" id="PS50995">
    <property type="entry name" value="HTH_MARR_2"/>
    <property type="match status" value="1"/>
</dbReference>
<dbReference type="Gene3D" id="1.10.10.10">
    <property type="entry name" value="Winged helix-like DNA-binding domain superfamily/Winged helix DNA-binding domain"/>
    <property type="match status" value="1"/>
</dbReference>
<dbReference type="GO" id="GO:0003700">
    <property type="term" value="F:DNA-binding transcription factor activity"/>
    <property type="evidence" value="ECO:0007669"/>
    <property type="project" value="InterPro"/>
</dbReference>
<dbReference type="Proteomes" id="UP000619260">
    <property type="component" value="Unassembled WGS sequence"/>
</dbReference>
<dbReference type="RefSeq" id="WP_203905116.1">
    <property type="nucleotide sequence ID" value="NZ_BOPF01000053.1"/>
</dbReference>
<sequence length="149" mass="16335">MTRSNGRQETIDLLMGLSHALSTNFNTVAGELGVSALHARALFNLDQPAAMRDLAATLHCDKSHVTGIADGLESRGLVTREPDPRDRRVKQLVLTTEGRRLRTELRRRLVDDAPVLSRLTADEETQLRGLLRAAFERHTEENGGGPGCG</sequence>
<reference evidence="2" key="1">
    <citation type="submission" date="2021-01" db="EMBL/GenBank/DDBJ databases">
        <title>Whole genome shotgun sequence of Virgisporangium aliadipatigenens NBRC 105644.</title>
        <authorList>
            <person name="Komaki H."/>
            <person name="Tamura T."/>
        </authorList>
    </citation>
    <scope>NUCLEOTIDE SEQUENCE</scope>
    <source>
        <strain evidence="2">NBRC 105644</strain>
    </source>
</reference>
<proteinExistence type="predicted"/>
<dbReference type="SUPFAM" id="SSF46785">
    <property type="entry name" value="Winged helix' DNA-binding domain"/>
    <property type="match status" value="1"/>
</dbReference>
<dbReference type="GO" id="GO:0006950">
    <property type="term" value="P:response to stress"/>
    <property type="evidence" value="ECO:0007669"/>
    <property type="project" value="TreeGrafter"/>
</dbReference>
<evidence type="ECO:0000313" key="3">
    <source>
        <dbReference type="Proteomes" id="UP000619260"/>
    </source>
</evidence>
<protein>
    <recommendedName>
        <fullName evidence="1">HTH marR-type domain-containing protein</fullName>
    </recommendedName>
</protein>
<dbReference type="InterPro" id="IPR036388">
    <property type="entry name" value="WH-like_DNA-bd_sf"/>
</dbReference>
<feature type="domain" description="HTH marR-type" evidence="1">
    <location>
        <begin position="7"/>
        <end position="136"/>
    </location>
</feature>
<name>A0A8J3YXV9_9ACTN</name>
<organism evidence="2 3">
    <name type="scientific">Virgisporangium aliadipatigenens</name>
    <dbReference type="NCBI Taxonomy" id="741659"/>
    <lineage>
        <taxon>Bacteria</taxon>
        <taxon>Bacillati</taxon>
        <taxon>Actinomycetota</taxon>
        <taxon>Actinomycetes</taxon>
        <taxon>Micromonosporales</taxon>
        <taxon>Micromonosporaceae</taxon>
        <taxon>Virgisporangium</taxon>
    </lineage>
</organism>
<evidence type="ECO:0000313" key="2">
    <source>
        <dbReference type="EMBL" id="GIJ51725.1"/>
    </source>
</evidence>
<dbReference type="PANTHER" id="PTHR33164:SF99">
    <property type="entry name" value="MARR FAMILY REGULATORY PROTEIN"/>
    <property type="match status" value="1"/>
</dbReference>
<gene>
    <name evidence="2" type="ORF">Val02_86110</name>
</gene>
<dbReference type="InterPro" id="IPR039422">
    <property type="entry name" value="MarR/SlyA-like"/>
</dbReference>
<accession>A0A8J3YXV9</accession>
<comment type="caution">
    <text evidence="2">The sequence shown here is derived from an EMBL/GenBank/DDBJ whole genome shotgun (WGS) entry which is preliminary data.</text>
</comment>
<evidence type="ECO:0000259" key="1">
    <source>
        <dbReference type="PROSITE" id="PS50995"/>
    </source>
</evidence>
<dbReference type="InterPro" id="IPR000835">
    <property type="entry name" value="HTH_MarR-typ"/>
</dbReference>